<dbReference type="OrthoDB" id="6131175at2759"/>
<dbReference type="GO" id="GO:0035438">
    <property type="term" value="F:cyclic-di-GMP binding"/>
    <property type="evidence" value="ECO:0007669"/>
    <property type="project" value="TreeGrafter"/>
</dbReference>
<dbReference type="InterPro" id="IPR000157">
    <property type="entry name" value="TIR_dom"/>
</dbReference>
<dbReference type="InterPro" id="IPR035897">
    <property type="entry name" value="Toll_tir_struct_dom_sf"/>
</dbReference>
<name>A0A6J8ERF9_MYTCO</name>
<protein>
    <recommendedName>
        <fullName evidence="1">TIR domain-containing protein</fullName>
    </recommendedName>
</protein>
<evidence type="ECO:0000313" key="3">
    <source>
        <dbReference type="Proteomes" id="UP000507470"/>
    </source>
</evidence>
<dbReference type="PROSITE" id="PS50104">
    <property type="entry name" value="TIR"/>
    <property type="match status" value="1"/>
</dbReference>
<dbReference type="GO" id="GO:0045087">
    <property type="term" value="P:innate immune response"/>
    <property type="evidence" value="ECO:0007669"/>
    <property type="project" value="TreeGrafter"/>
</dbReference>
<feature type="domain" description="TIR" evidence="1">
    <location>
        <begin position="406"/>
        <end position="551"/>
    </location>
</feature>
<dbReference type="GO" id="GO:0061709">
    <property type="term" value="P:reticulophagy"/>
    <property type="evidence" value="ECO:0007669"/>
    <property type="project" value="TreeGrafter"/>
</dbReference>
<dbReference type="Proteomes" id="UP000507470">
    <property type="component" value="Unassembled WGS sequence"/>
</dbReference>
<dbReference type="AlphaFoldDB" id="A0A6J8ERF9"/>
<dbReference type="GO" id="GO:0007165">
    <property type="term" value="P:signal transduction"/>
    <property type="evidence" value="ECO:0007669"/>
    <property type="project" value="InterPro"/>
</dbReference>
<dbReference type="PANTHER" id="PTHR34339:SF1">
    <property type="entry name" value="STIMULATOR OF INTERFERON GENES PROTEIN"/>
    <property type="match status" value="1"/>
</dbReference>
<dbReference type="GO" id="GO:0016239">
    <property type="term" value="P:positive regulation of macroautophagy"/>
    <property type="evidence" value="ECO:0007669"/>
    <property type="project" value="TreeGrafter"/>
</dbReference>
<accession>A0A6J8ERF9</accession>
<dbReference type="GO" id="GO:0005789">
    <property type="term" value="C:endoplasmic reticulum membrane"/>
    <property type="evidence" value="ECO:0007669"/>
    <property type="project" value="TreeGrafter"/>
</dbReference>
<dbReference type="GO" id="GO:0005776">
    <property type="term" value="C:autophagosome"/>
    <property type="evidence" value="ECO:0007669"/>
    <property type="project" value="TreeGrafter"/>
</dbReference>
<dbReference type="Gene3D" id="3.40.50.10140">
    <property type="entry name" value="Toll/interleukin-1 receptor homology (TIR) domain"/>
    <property type="match status" value="2"/>
</dbReference>
<dbReference type="EMBL" id="CACVKT020009708">
    <property type="protein sequence ID" value="CAC5423108.1"/>
    <property type="molecule type" value="Genomic_DNA"/>
</dbReference>
<dbReference type="InterPro" id="IPR038623">
    <property type="entry name" value="STING_C_sf"/>
</dbReference>
<dbReference type="Pfam" id="PF15009">
    <property type="entry name" value="STING_LBD"/>
    <property type="match status" value="2"/>
</dbReference>
<dbReference type="GO" id="GO:0032481">
    <property type="term" value="P:positive regulation of type I interferon production"/>
    <property type="evidence" value="ECO:0007669"/>
    <property type="project" value="InterPro"/>
</dbReference>
<dbReference type="Gene3D" id="3.40.50.12100">
    <property type="entry name" value="Stimulator of interferon genes protein"/>
    <property type="match status" value="2"/>
</dbReference>
<dbReference type="GO" id="GO:0002218">
    <property type="term" value="P:activation of innate immune response"/>
    <property type="evidence" value="ECO:0007669"/>
    <property type="project" value="InterPro"/>
</dbReference>
<dbReference type="InterPro" id="IPR029158">
    <property type="entry name" value="STING"/>
</dbReference>
<dbReference type="GO" id="GO:0061507">
    <property type="term" value="F:2',3'-cyclic GMP-AMP binding"/>
    <property type="evidence" value="ECO:0007669"/>
    <property type="project" value="TreeGrafter"/>
</dbReference>
<reference evidence="2 3" key="1">
    <citation type="submission" date="2020-06" db="EMBL/GenBank/DDBJ databases">
        <authorList>
            <person name="Li R."/>
            <person name="Bekaert M."/>
        </authorList>
    </citation>
    <scope>NUCLEOTIDE SEQUENCE [LARGE SCALE GENOMIC DNA]</scope>
    <source>
        <strain evidence="3">wild</strain>
    </source>
</reference>
<dbReference type="Gene3D" id="1.20.5.5200">
    <property type="match status" value="2"/>
</dbReference>
<gene>
    <name evidence="2" type="ORF">MCOR_55109</name>
</gene>
<evidence type="ECO:0000259" key="1">
    <source>
        <dbReference type="PROSITE" id="PS50104"/>
    </source>
</evidence>
<dbReference type="PANTHER" id="PTHR34339">
    <property type="entry name" value="STIMULATOR OF INTERFERON GENES PROTEIN"/>
    <property type="match status" value="1"/>
</dbReference>
<dbReference type="InterPro" id="IPR055432">
    <property type="entry name" value="STING_LBD"/>
</dbReference>
<dbReference type="GO" id="GO:0000045">
    <property type="term" value="P:autophagosome assembly"/>
    <property type="evidence" value="ECO:0007669"/>
    <property type="project" value="TreeGrafter"/>
</dbReference>
<sequence>MHIWCVESVKRSEKYIFAEVKDIKREEKEMEVTDESIDQQNLNVFLWHSKELKDLQIVTDIVVPRMEQLNVKIYPQDRIEARQLSTTSVTKLLNMTEKILIFISKNSLCSTWCSLELMTSVEQFQRINSCATVLLLYDLLESEVPHLPVFDDAAIVHVSNDKDEWADKVMEALTGERCRIMKARNVAPGLAWSHFYGFQQYVLPILESKVKESDWYRTQSAEIQSKVSFKLYEVIPKSCRQQDDFSKVDRNIQFVTTIPITFYIRAGNHRNMQLMVYSITDGQETFYCMCETPSVISVFRKMEDHNLVRFEHIYEGTGEHSEASLKVDDCTLQLNRLCYAMKSIVNHFEPCTGTARVMLFDDEKESISNVLFDAVKEELQHVELKMQYNYRFSKAKLKTRLLESDQQYQFEVCVASVEHNEDRTKKNQIINYLKANDIKNILDYDIIYPGLSLSQKLLKTSQKCRWLICLLTRNFMTDESLTLSCLSKLNDIICRKQVRVIIVRENDARAIPECLRWLMYVPFDERNHSHLKGLYSIISGNDIQMETQRMLSYGDVAYGLAWGYISNYLMQIIPGILNGIDPAFREKGLDRYICPRKLYIVLPKSCNVVGDLTDKERIKFFSSTSSTYLFGNKRPFYCGIYKMTSTIASVVKNFYFVGQFAPLYLFQEMKDSIMYQLNSETMEIETEVFYKILCDLMKNALPKKAMFCEFVYFDDSKSSLADIMEQKIKQIPHDTSY</sequence>
<proteinExistence type="predicted"/>
<dbReference type="SUPFAM" id="SSF52200">
    <property type="entry name" value="Toll/Interleukin receptor TIR domain"/>
    <property type="match status" value="2"/>
</dbReference>
<organism evidence="2 3">
    <name type="scientific">Mytilus coruscus</name>
    <name type="common">Sea mussel</name>
    <dbReference type="NCBI Taxonomy" id="42192"/>
    <lineage>
        <taxon>Eukaryota</taxon>
        <taxon>Metazoa</taxon>
        <taxon>Spiralia</taxon>
        <taxon>Lophotrochozoa</taxon>
        <taxon>Mollusca</taxon>
        <taxon>Bivalvia</taxon>
        <taxon>Autobranchia</taxon>
        <taxon>Pteriomorphia</taxon>
        <taxon>Mytilida</taxon>
        <taxon>Mytiloidea</taxon>
        <taxon>Mytilidae</taxon>
        <taxon>Mytilinae</taxon>
        <taxon>Mytilus</taxon>
    </lineage>
</organism>
<keyword evidence="3" id="KW-1185">Reference proteome</keyword>
<evidence type="ECO:0000313" key="2">
    <source>
        <dbReference type="EMBL" id="CAC5423108.1"/>
    </source>
</evidence>